<proteinExistence type="predicted"/>
<accession>A0ACB0JXK0</accession>
<comment type="caution">
    <text evidence="1">The sequence shown here is derived from an EMBL/GenBank/DDBJ whole genome shotgun (WGS) entry which is preliminary data.</text>
</comment>
<protein>
    <submittedName>
        <fullName evidence="1">Uncharacterized protein</fullName>
    </submittedName>
</protein>
<organism evidence="1 2">
    <name type="scientific">Trifolium pratense</name>
    <name type="common">Red clover</name>
    <dbReference type="NCBI Taxonomy" id="57577"/>
    <lineage>
        <taxon>Eukaryota</taxon>
        <taxon>Viridiplantae</taxon>
        <taxon>Streptophyta</taxon>
        <taxon>Embryophyta</taxon>
        <taxon>Tracheophyta</taxon>
        <taxon>Spermatophyta</taxon>
        <taxon>Magnoliopsida</taxon>
        <taxon>eudicotyledons</taxon>
        <taxon>Gunneridae</taxon>
        <taxon>Pentapetalae</taxon>
        <taxon>rosids</taxon>
        <taxon>fabids</taxon>
        <taxon>Fabales</taxon>
        <taxon>Fabaceae</taxon>
        <taxon>Papilionoideae</taxon>
        <taxon>50 kb inversion clade</taxon>
        <taxon>NPAAA clade</taxon>
        <taxon>Hologalegina</taxon>
        <taxon>IRL clade</taxon>
        <taxon>Trifolieae</taxon>
        <taxon>Trifolium</taxon>
    </lineage>
</organism>
<dbReference type="EMBL" id="CASHSV030000109">
    <property type="protein sequence ID" value="CAJ2648938.1"/>
    <property type="molecule type" value="Genomic_DNA"/>
</dbReference>
<keyword evidence="2" id="KW-1185">Reference proteome</keyword>
<dbReference type="Proteomes" id="UP001177021">
    <property type="component" value="Unassembled WGS sequence"/>
</dbReference>
<gene>
    <name evidence="1" type="ORF">MILVUS5_LOCUS17178</name>
</gene>
<evidence type="ECO:0000313" key="2">
    <source>
        <dbReference type="Proteomes" id="UP001177021"/>
    </source>
</evidence>
<reference evidence="1" key="1">
    <citation type="submission" date="2023-10" db="EMBL/GenBank/DDBJ databases">
        <authorList>
            <person name="Rodriguez Cubillos JULIANA M."/>
            <person name="De Vega J."/>
        </authorList>
    </citation>
    <scope>NUCLEOTIDE SEQUENCE</scope>
</reference>
<evidence type="ECO:0000313" key="1">
    <source>
        <dbReference type="EMBL" id="CAJ2648938.1"/>
    </source>
</evidence>
<name>A0ACB0JXK0_TRIPR</name>
<sequence length="88" mass="8855">MIVAALLLSSITTMAAESPASSPSKPQTSGKVISPSPAADITYPSKEQKAEAPAPKAAKRSSSAPVLKRGYVAAGSATLVIFVAALIM</sequence>